<evidence type="ECO:0000256" key="4">
    <source>
        <dbReference type="ARBA" id="ARBA00023125"/>
    </source>
</evidence>
<dbReference type="Pfam" id="PF00155">
    <property type="entry name" value="Aminotran_1_2"/>
    <property type="match status" value="1"/>
</dbReference>
<dbReference type="InterPro" id="IPR015421">
    <property type="entry name" value="PyrdxlP-dep_Trfase_major"/>
</dbReference>
<dbReference type="InterPro" id="IPR015424">
    <property type="entry name" value="PyrdxlP-dep_Trfase"/>
</dbReference>
<feature type="domain" description="HTH gntR-type" evidence="6">
    <location>
        <begin position="17"/>
        <end position="85"/>
    </location>
</feature>
<dbReference type="Gene3D" id="3.40.640.10">
    <property type="entry name" value="Type I PLP-dependent aspartate aminotransferase-like (Major domain)"/>
    <property type="match status" value="1"/>
</dbReference>
<dbReference type="InterPro" id="IPR036388">
    <property type="entry name" value="WH-like_DNA-bd_sf"/>
</dbReference>
<dbReference type="CDD" id="cd07377">
    <property type="entry name" value="WHTH_GntR"/>
    <property type="match status" value="1"/>
</dbReference>
<dbReference type="AlphaFoldDB" id="A0A2P8GB97"/>
<dbReference type="SMART" id="SM00345">
    <property type="entry name" value="HTH_GNTR"/>
    <property type="match status" value="1"/>
</dbReference>
<dbReference type="InterPro" id="IPR036390">
    <property type="entry name" value="WH_DNA-bd_sf"/>
</dbReference>
<dbReference type="OrthoDB" id="594134at2"/>
<dbReference type="RefSeq" id="WP_106594608.1">
    <property type="nucleotide sequence ID" value="NZ_PYAS01000003.1"/>
</dbReference>
<name>A0A2P8GB97_9BACT</name>
<dbReference type="GO" id="GO:0003700">
    <property type="term" value="F:DNA-binding transcription factor activity"/>
    <property type="evidence" value="ECO:0007669"/>
    <property type="project" value="InterPro"/>
</dbReference>
<keyword evidence="7" id="KW-0032">Aminotransferase</keyword>
<gene>
    <name evidence="7" type="ORF">CLV60_103114</name>
</gene>
<dbReference type="PANTHER" id="PTHR46577:SF1">
    <property type="entry name" value="HTH-TYPE TRANSCRIPTIONAL REGULATORY PROTEIN GABR"/>
    <property type="match status" value="1"/>
</dbReference>
<dbReference type="PRINTS" id="PR00035">
    <property type="entry name" value="HTHGNTR"/>
</dbReference>
<keyword evidence="3" id="KW-0805">Transcription regulation</keyword>
<proteinExistence type="inferred from homology"/>
<dbReference type="SUPFAM" id="SSF46785">
    <property type="entry name" value="Winged helix' DNA-binding domain"/>
    <property type="match status" value="1"/>
</dbReference>
<dbReference type="GO" id="GO:0030170">
    <property type="term" value="F:pyridoxal phosphate binding"/>
    <property type="evidence" value="ECO:0007669"/>
    <property type="project" value="InterPro"/>
</dbReference>
<dbReference type="Gene3D" id="1.10.10.10">
    <property type="entry name" value="Winged helix-like DNA-binding domain superfamily/Winged helix DNA-binding domain"/>
    <property type="match status" value="1"/>
</dbReference>
<evidence type="ECO:0000256" key="1">
    <source>
        <dbReference type="ARBA" id="ARBA00005384"/>
    </source>
</evidence>
<evidence type="ECO:0000256" key="5">
    <source>
        <dbReference type="ARBA" id="ARBA00023163"/>
    </source>
</evidence>
<evidence type="ECO:0000256" key="3">
    <source>
        <dbReference type="ARBA" id="ARBA00023015"/>
    </source>
</evidence>
<keyword evidence="5" id="KW-0804">Transcription</keyword>
<sequence>MLRPWELVIPLDRGEEKAVYMQIADAVIAAIQSGKLVAGSILPGSRQLAAQLNVNRNTIVEALDVLTAEGWLVSKERRGIFVADVKPAASLATSLVRGAGVVRELDVKPSVVFDDGLPDSALAPIDELARAYRQIFARKGRWQMMGYRHEAGDPEFREAIAQMLNYKRSMRLSADQVFITRGSQMAMFLTAHALLKPGDHVLIENPGYKPAWDAFTHAGASLLPVNVDAHGIVIDEIRDYLKQYPGIKAVYITPHHQFPTTVTLSLRRRMELVALSNEHGFTIIEDDYDHEFHFSPRPVMPVSSLEQARNYVYIGTMSKIVAPALRIGYLASCVSVVDKVTNLRKIIDVQGDYMMEQAVFQLIQEGEIRRHLKRTTSLYKSKRDNFEKLLLQYLADKVDFTKPEGGLAFWVTPKQPVDLVELAAVLKQKGIALISPDTFCYKGFANGFRLGYASLSEEQMQEGIQAIATNWPPDQA</sequence>
<dbReference type="InterPro" id="IPR051446">
    <property type="entry name" value="HTH_trans_reg/aminotransferase"/>
</dbReference>
<dbReference type="CDD" id="cd00609">
    <property type="entry name" value="AAT_like"/>
    <property type="match status" value="1"/>
</dbReference>
<dbReference type="Proteomes" id="UP000241964">
    <property type="component" value="Unassembled WGS sequence"/>
</dbReference>
<comment type="similarity">
    <text evidence="1">In the C-terminal section; belongs to the class-I pyridoxal-phosphate-dependent aminotransferase family.</text>
</comment>
<dbReference type="GO" id="GO:0008483">
    <property type="term" value="F:transaminase activity"/>
    <property type="evidence" value="ECO:0007669"/>
    <property type="project" value="UniProtKB-KW"/>
</dbReference>
<reference evidence="7 8" key="1">
    <citation type="submission" date="2018-03" db="EMBL/GenBank/DDBJ databases">
        <title>Genomic Encyclopedia of Archaeal and Bacterial Type Strains, Phase II (KMG-II): from individual species to whole genera.</title>
        <authorList>
            <person name="Goeker M."/>
        </authorList>
    </citation>
    <scope>NUCLEOTIDE SEQUENCE [LARGE SCALE GENOMIC DNA]</scope>
    <source>
        <strain evidence="7 8">DSM 29057</strain>
    </source>
</reference>
<organism evidence="7 8">
    <name type="scientific">Dyadobacter jiangsuensis</name>
    <dbReference type="NCBI Taxonomy" id="1591085"/>
    <lineage>
        <taxon>Bacteria</taxon>
        <taxon>Pseudomonadati</taxon>
        <taxon>Bacteroidota</taxon>
        <taxon>Cytophagia</taxon>
        <taxon>Cytophagales</taxon>
        <taxon>Spirosomataceae</taxon>
        <taxon>Dyadobacter</taxon>
    </lineage>
</organism>
<dbReference type="InterPro" id="IPR000524">
    <property type="entry name" value="Tscrpt_reg_HTH_GntR"/>
</dbReference>
<keyword evidence="7" id="KW-0808">Transferase</keyword>
<dbReference type="InterPro" id="IPR004839">
    <property type="entry name" value="Aminotransferase_I/II_large"/>
</dbReference>
<evidence type="ECO:0000313" key="8">
    <source>
        <dbReference type="Proteomes" id="UP000241964"/>
    </source>
</evidence>
<dbReference type="Pfam" id="PF00392">
    <property type="entry name" value="GntR"/>
    <property type="match status" value="1"/>
</dbReference>
<keyword evidence="2" id="KW-0663">Pyridoxal phosphate</keyword>
<comment type="caution">
    <text evidence="7">The sequence shown here is derived from an EMBL/GenBank/DDBJ whole genome shotgun (WGS) entry which is preliminary data.</text>
</comment>
<protein>
    <submittedName>
        <fullName evidence="7">GntR family transcriptional regulator/MocR family aminotransferase</fullName>
    </submittedName>
</protein>
<dbReference type="EMBL" id="PYAS01000003">
    <property type="protein sequence ID" value="PSL31248.1"/>
    <property type="molecule type" value="Genomic_DNA"/>
</dbReference>
<evidence type="ECO:0000259" key="6">
    <source>
        <dbReference type="PROSITE" id="PS50949"/>
    </source>
</evidence>
<dbReference type="PROSITE" id="PS50949">
    <property type="entry name" value="HTH_GNTR"/>
    <property type="match status" value="1"/>
</dbReference>
<dbReference type="SUPFAM" id="SSF53383">
    <property type="entry name" value="PLP-dependent transferases"/>
    <property type="match status" value="1"/>
</dbReference>
<accession>A0A2P8GB97</accession>
<dbReference type="GO" id="GO:0003677">
    <property type="term" value="F:DNA binding"/>
    <property type="evidence" value="ECO:0007669"/>
    <property type="project" value="UniProtKB-KW"/>
</dbReference>
<evidence type="ECO:0000313" key="7">
    <source>
        <dbReference type="EMBL" id="PSL31248.1"/>
    </source>
</evidence>
<dbReference type="PANTHER" id="PTHR46577">
    <property type="entry name" value="HTH-TYPE TRANSCRIPTIONAL REGULATORY PROTEIN GABR"/>
    <property type="match status" value="1"/>
</dbReference>
<keyword evidence="4" id="KW-0238">DNA-binding</keyword>
<keyword evidence="8" id="KW-1185">Reference proteome</keyword>
<evidence type="ECO:0000256" key="2">
    <source>
        <dbReference type="ARBA" id="ARBA00022898"/>
    </source>
</evidence>